<evidence type="ECO:0000256" key="2">
    <source>
        <dbReference type="SAM" id="Phobius"/>
    </source>
</evidence>
<dbReference type="AlphaFoldDB" id="M3ARV8"/>
<evidence type="ECO:0000256" key="1">
    <source>
        <dbReference type="SAM" id="MobiDB-lite"/>
    </source>
</evidence>
<sequence length="437" mass="48152">MRYGLESITELGWKVRCWRACCGLAAPMHDATPSLTSQQWSKSERRYEDDATMLHPKYSSMASSPGARRSPAIEQAQLVLPQGRHLCHIFPVFGVGNLVLGSNALPSTTVVTVYVAFQHCRLPCWYDRSIRSISRCSEQATLCSFLDILARHTCCEHFYALSPSTYIISRRGIAMLSTTTPTPIPPSASQQISPTIPPMQQIPTDLAHSSMPVERRPSNLAKHESQTLPLDLSRDNASHSDEESSTCSSDIQSAQEKEIGISHHHHHHHHHHEKLHEATSPPPPPPPPPPPKIFDHTTAPPHRPQTANPLHPRPNVHLEIFPGGLRRRTSLGPIEQSPVSPTTPSGFLCSTSPVPEIPDDEKAPPAVQQQQDEEDFPCSSTMDWAEQQAPGRKRGRRMLLIFSACSIVVLGILGVALGVDFAVRDRNGIGENLGGEF</sequence>
<feature type="compositionally biased region" description="Low complexity" evidence="1">
    <location>
        <begin position="179"/>
        <end position="194"/>
    </location>
</feature>
<feature type="compositionally biased region" description="Basic and acidic residues" evidence="1">
    <location>
        <begin position="232"/>
        <end position="242"/>
    </location>
</feature>
<feature type="region of interest" description="Disordered" evidence="1">
    <location>
        <begin position="328"/>
        <end position="347"/>
    </location>
</feature>
<keyword evidence="2" id="KW-1133">Transmembrane helix</keyword>
<dbReference type="GeneID" id="19333932"/>
<dbReference type="VEuPathDB" id="FungiDB:MYCFIDRAFT_178363"/>
<dbReference type="HOGENOM" id="CLU_627181_0_0_1"/>
<reference evidence="3 4" key="1">
    <citation type="journal article" date="2012" name="PLoS Pathog.">
        <title>Diverse lifestyles and strategies of plant pathogenesis encoded in the genomes of eighteen Dothideomycetes fungi.</title>
        <authorList>
            <person name="Ohm R.A."/>
            <person name="Feau N."/>
            <person name="Henrissat B."/>
            <person name="Schoch C.L."/>
            <person name="Horwitz B.A."/>
            <person name="Barry K.W."/>
            <person name="Condon B.J."/>
            <person name="Copeland A.C."/>
            <person name="Dhillon B."/>
            <person name="Glaser F."/>
            <person name="Hesse C.N."/>
            <person name="Kosti I."/>
            <person name="LaButti K."/>
            <person name="Lindquist E.A."/>
            <person name="Lucas S."/>
            <person name="Salamov A.A."/>
            <person name="Bradshaw R.E."/>
            <person name="Ciuffetti L."/>
            <person name="Hamelin R.C."/>
            <person name="Kema G.H.J."/>
            <person name="Lawrence C."/>
            <person name="Scott J.A."/>
            <person name="Spatafora J.W."/>
            <person name="Turgeon B.G."/>
            <person name="de Wit P.J.G.M."/>
            <person name="Zhong S."/>
            <person name="Goodwin S.B."/>
            <person name="Grigoriev I.V."/>
        </authorList>
    </citation>
    <scope>NUCLEOTIDE SEQUENCE [LARGE SCALE GENOMIC DNA]</scope>
    <source>
        <strain evidence="3 4">CIRAD86</strain>
    </source>
</reference>
<feature type="compositionally biased region" description="Polar residues" evidence="1">
    <location>
        <begin position="337"/>
        <end position="347"/>
    </location>
</feature>
<dbReference type="RefSeq" id="XP_007930441.1">
    <property type="nucleotide sequence ID" value="XM_007932250.1"/>
</dbReference>
<keyword evidence="2" id="KW-0472">Membrane</keyword>
<evidence type="ECO:0000313" key="4">
    <source>
        <dbReference type="Proteomes" id="UP000016932"/>
    </source>
</evidence>
<feature type="transmembrane region" description="Helical" evidence="2">
    <location>
        <begin position="398"/>
        <end position="419"/>
    </location>
</feature>
<feature type="region of interest" description="Disordered" evidence="1">
    <location>
        <begin position="179"/>
        <end position="315"/>
    </location>
</feature>
<gene>
    <name evidence="3" type="ORF">MYCFIDRAFT_178363</name>
</gene>
<keyword evidence="4" id="KW-1185">Reference proteome</keyword>
<feature type="compositionally biased region" description="Basic residues" evidence="1">
    <location>
        <begin position="262"/>
        <end position="273"/>
    </location>
</feature>
<keyword evidence="2" id="KW-0812">Transmembrane</keyword>
<dbReference type="KEGG" id="pfj:MYCFIDRAFT_178363"/>
<accession>M3ARV8</accession>
<proteinExistence type="predicted"/>
<protein>
    <submittedName>
        <fullName evidence="3">Uncharacterized protein</fullName>
    </submittedName>
</protein>
<evidence type="ECO:0000313" key="3">
    <source>
        <dbReference type="EMBL" id="EME79818.1"/>
    </source>
</evidence>
<feature type="compositionally biased region" description="Basic and acidic residues" evidence="1">
    <location>
        <begin position="213"/>
        <end position="225"/>
    </location>
</feature>
<name>M3ARV8_PSEFD</name>
<dbReference type="Proteomes" id="UP000016932">
    <property type="component" value="Unassembled WGS sequence"/>
</dbReference>
<dbReference type="EMBL" id="KB446562">
    <property type="protein sequence ID" value="EME79818.1"/>
    <property type="molecule type" value="Genomic_DNA"/>
</dbReference>
<feature type="compositionally biased region" description="Pro residues" evidence="1">
    <location>
        <begin position="280"/>
        <end position="292"/>
    </location>
</feature>
<dbReference type="OrthoDB" id="10647258at2759"/>
<organism evidence="3 4">
    <name type="scientific">Pseudocercospora fijiensis (strain CIRAD86)</name>
    <name type="common">Black leaf streak disease fungus</name>
    <name type="synonym">Mycosphaerella fijiensis</name>
    <dbReference type="NCBI Taxonomy" id="383855"/>
    <lineage>
        <taxon>Eukaryota</taxon>
        <taxon>Fungi</taxon>
        <taxon>Dikarya</taxon>
        <taxon>Ascomycota</taxon>
        <taxon>Pezizomycotina</taxon>
        <taxon>Dothideomycetes</taxon>
        <taxon>Dothideomycetidae</taxon>
        <taxon>Mycosphaerellales</taxon>
        <taxon>Mycosphaerellaceae</taxon>
        <taxon>Pseudocercospora</taxon>
    </lineage>
</organism>